<feature type="region of interest" description="Disordered" evidence="1">
    <location>
        <begin position="28"/>
        <end position="56"/>
    </location>
</feature>
<evidence type="ECO:0000313" key="6">
    <source>
        <dbReference type="Proteomes" id="UP000560000"/>
    </source>
</evidence>
<evidence type="ECO:0000256" key="1">
    <source>
        <dbReference type="SAM" id="MobiDB-lite"/>
    </source>
</evidence>
<comment type="caution">
    <text evidence="3">The sequence shown here is derived from an EMBL/GenBank/DDBJ whole genome shotgun (WGS) entry which is preliminary data.</text>
</comment>
<dbReference type="Proteomes" id="UP000029708">
    <property type="component" value="Unassembled WGS sequence"/>
</dbReference>
<accession>A0A099CVE3</accession>
<dbReference type="HOGENOM" id="CLU_2181866_0_0_6"/>
<dbReference type="AlphaFoldDB" id="A0A099CVE3"/>
<gene>
    <name evidence="4" type="ORF">HNQ86_002853</name>
    <name evidence="3" type="ORF">LF63_0111970</name>
</gene>
<dbReference type="EMBL" id="JROI01000014">
    <property type="protein sequence ID" value="KGI76985.1"/>
    <property type="molecule type" value="Genomic_DNA"/>
</dbReference>
<keyword evidence="5" id="KW-1185">Reference proteome</keyword>
<evidence type="ECO:0000313" key="5">
    <source>
        <dbReference type="Proteomes" id="UP000029708"/>
    </source>
</evidence>
<sequence>MRKHLSLIALTLFTAMSLALAAQASAPAASGPGMQAGKNMMDKTPMMGEHTMPGTVTSVDHKTGIVKVTSLGMPLVVHFPPPSIAQLKAGDRIDLHLGYRVTGH</sequence>
<dbReference type="EMBL" id="JACHET010000001">
    <property type="protein sequence ID" value="MBB6185508.1"/>
    <property type="molecule type" value="Genomic_DNA"/>
</dbReference>
<organism evidence="3 5">
    <name type="scientific">Oleiagrimonas soli</name>
    <dbReference type="NCBI Taxonomy" id="1543381"/>
    <lineage>
        <taxon>Bacteria</taxon>
        <taxon>Pseudomonadati</taxon>
        <taxon>Pseudomonadota</taxon>
        <taxon>Gammaproteobacteria</taxon>
        <taxon>Lysobacterales</taxon>
        <taxon>Rhodanobacteraceae</taxon>
        <taxon>Oleiagrimonas</taxon>
    </lineage>
</organism>
<evidence type="ECO:0008006" key="7">
    <source>
        <dbReference type="Google" id="ProtNLM"/>
    </source>
</evidence>
<reference evidence="3 5" key="1">
    <citation type="submission" date="2014-09" db="EMBL/GenBank/DDBJ databases">
        <title>Xanthomonadaceae 3.5X direct submission.</title>
        <authorList>
            <person name="Fang T."/>
            <person name="Wang H."/>
        </authorList>
    </citation>
    <scope>NUCLEOTIDE SEQUENCE [LARGE SCALE GENOMIC DNA]</scope>
    <source>
        <strain evidence="3 5">3.5X</strain>
    </source>
</reference>
<feature type="chain" id="PRO_5035986611" description="Copper-binding protein" evidence="2">
    <location>
        <begin position="22"/>
        <end position="104"/>
    </location>
</feature>
<reference evidence="4 6" key="2">
    <citation type="submission" date="2020-08" db="EMBL/GenBank/DDBJ databases">
        <title>Genomic Encyclopedia of Type Strains, Phase IV (KMG-IV): sequencing the most valuable type-strain genomes for metagenomic binning, comparative biology and taxonomic classification.</title>
        <authorList>
            <person name="Goeker M."/>
        </authorList>
    </citation>
    <scope>NUCLEOTIDE SEQUENCE [LARGE SCALE GENOMIC DNA]</scope>
    <source>
        <strain evidence="4 6">DSM 107085</strain>
    </source>
</reference>
<keyword evidence="2" id="KW-0732">Signal</keyword>
<proteinExistence type="predicted"/>
<feature type="signal peptide" evidence="2">
    <location>
        <begin position="1"/>
        <end position="21"/>
    </location>
</feature>
<name>A0A099CVE3_9GAMM</name>
<protein>
    <recommendedName>
        <fullName evidence="7">Copper-binding protein</fullName>
    </recommendedName>
</protein>
<dbReference type="RefSeq" id="WP_043102100.1">
    <property type="nucleotide sequence ID" value="NZ_JACHET010000001.1"/>
</dbReference>
<evidence type="ECO:0000313" key="3">
    <source>
        <dbReference type="EMBL" id="KGI76985.1"/>
    </source>
</evidence>
<evidence type="ECO:0000313" key="4">
    <source>
        <dbReference type="EMBL" id="MBB6185508.1"/>
    </source>
</evidence>
<dbReference type="Proteomes" id="UP000560000">
    <property type="component" value="Unassembled WGS sequence"/>
</dbReference>
<feature type="compositionally biased region" description="Low complexity" evidence="1">
    <location>
        <begin position="28"/>
        <end position="37"/>
    </location>
</feature>
<evidence type="ECO:0000256" key="2">
    <source>
        <dbReference type="SAM" id="SignalP"/>
    </source>
</evidence>